<name>D2VST5_NAEGR</name>
<feature type="compositionally biased region" description="Basic and acidic residues" evidence="1">
    <location>
        <begin position="20"/>
        <end position="34"/>
    </location>
</feature>
<reference evidence="3 4" key="1">
    <citation type="journal article" date="2010" name="Cell">
        <title>The genome of Naegleria gruberi illuminates early eukaryotic versatility.</title>
        <authorList>
            <person name="Fritz-Laylin L.K."/>
            <person name="Prochnik S.E."/>
            <person name="Ginger M.L."/>
            <person name="Dacks J.B."/>
            <person name="Carpenter M.L."/>
            <person name="Field M.C."/>
            <person name="Kuo A."/>
            <person name="Paredez A."/>
            <person name="Chapman J."/>
            <person name="Pham J."/>
            <person name="Shu S."/>
            <person name="Neupane R."/>
            <person name="Cipriano M."/>
            <person name="Mancuso J."/>
            <person name="Tu H."/>
            <person name="Salamov A."/>
            <person name="Lindquist E."/>
            <person name="Shapiro H."/>
            <person name="Lucas S."/>
            <person name="Grigoriev I.V."/>
            <person name="Cande W.Z."/>
            <person name="Fulton C."/>
            <person name="Rokhsar D.S."/>
            <person name="Dawson S.C."/>
        </authorList>
    </citation>
    <scope>NUCLEOTIDE SEQUENCE [LARGE SCALE GENOMIC DNA]</scope>
    <source>
        <strain evidence="3 4">NEG-M</strain>
    </source>
</reference>
<dbReference type="OrthoDB" id="17995at2759"/>
<protein>
    <submittedName>
        <fullName evidence="3">Predicted protein</fullName>
    </submittedName>
</protein>
<dbReference type="InParanoid" id="D2VST5"/>
<dbReference type="VEuPathDB" id="AmoebaDB:NAEGRDRAFT_81109"/>
<evidence type="ECO:0000313" key="3">
    <source>
        <dbReference type="EMBL" id="EFC40251.1"/>
    </source>
</evidence>
<sequence>MSSSSSSSNDEIPSMIVADQDEKSMKQEPPKFDEKDQVEVPLNQFLTLLSAYDTYSNVLDDISTSQAKEPPFKHMLQEMDIEGKTEKDKVTLKCKLCVMVLVDKYAKFKLFNVNEKFTVLDYSVQKEKNVKPVDTTNGNISTYFERDQEEEVALENNVGFIGVFDNSYCLHTNEKGRYHVTLNLCVPYQTDQKKSLEINFPFTTPRNHLRRFEIDGDYYDIHVEPSSGFKTKFEESNRKKRTILTDCLFPPTHKLSLYWTRSEKVIQEILKAQKVNEKVEKKEEKKEEKQLNVSVDQHVLHSIGNGLISSSVDMDYTIVNGSVNTLFVLFQFKTSPQDKFNDKDACPIRILKVEGRNIKNWEVKKLKSNTAQSNAPRQAVNDNQSESNYSIQLLNSVHSDNTNSSFLQTAANYGDFFLKVTLDTGVEGSYQLRLLAERDTSESCKTHLPTFSCMNVNRDKGFVGIEAVQNVEINELKYVGFTKLAPTELPQKITSKACDSLLFGYKFLQSVGNDLFLEIKKHDEVAVLVAVIQEAVFTVTYSDSGFLFYYVAMKVKNSSQNYARVQLVPPGVKYSLFSTSVKSEIVRPAIDKEGNILVPLKRGTSDMIFSVELFYTVPVSELMKDSGRLEVVLPKFNIPTNKSYYVVNLPDNYNYGEFEGSMKEVNSFDTTPTVKSLISTEASSAHSLGGYNISNSIRPQAKQQLQQQQPMMQMMSNVYMPQSNVYSPPPQMQYQQQARNISRNRSSSPGFFEEDERAYSDDELAYSDEDEDDSASDSGSEDGFGGASSSNITSNGPSGMVTGVMPVKLQAISTGRPFLFQKMLISENEDHLKLSVEYKKQIESVLNKRTLLPVTEAFWGVSLIFIGFVLYLLFCLISYFL</sequence>
<dbReference type="AlphaFoldDB" id="D2VST5"/>
<dbReference type="EMBL" id="GG738894">
    <property type="protein sequence ID" value="EFC40251.1"/>
    <property type="molecule type" value="Genomic_DNA"/>
</dbReference>
<keyword evidence="2" id="KW-0812">Transmembrane</keyword>
<evidence type="ECO:0000256" key="1">
    <source>
        <dbReference type="SAM" id="MobiDB-lite"/>
    </source>
</evidence>
<accession>D2VST5</accession>
<keyword evidence="2" id="KW-0472">Membrane</keyword>
<feature type="transmembrane region" description="Helical" evidence="2">
    <location>
        <begin position="857"/>
        <end position="880"/>
    </location>
</feature>
<dbReference type="eggNOG" id="ENOG502S0WY">
    <property type="taxonomic scope" value="Eukaryota"/>
</dbReference>
<dbReference type="KEGG" id="ngr:NAEGRDRAFT_81109"/>
<feature type="compositionally biased region" description="Polar residues" evidence="1">
    <location>
        <begin position="738"/>
        <end position="749"/>
    </location>
</feature>
<feature type="region of interest" description="Disordered" evidence="1">
    <location>
        <begin position="721"/>
        <end position="797"/>
    </location>
</feature>
<gene>
    <name evidence="3" type="ORF">NAEGRDRAFT_81109</name>
</gene>
<organism evidence="4">
    <name type="scientific">Naegleria gruberi</name>
    <name type="common">Amoeba</name>
    <dbReference type="NCBI Taxonomy" id="5762"/>
    <lineage>
        <taxon>Eukaryota</taxon>
        <taxon>Discoba</taxon>
        <taxon>Heterolobosea</taxon>
        <taxon>Tetramitia</taxon>
        <taxon>Eutetramitia</taxon>
        <taxon>Vahlkampfiidae</taxon>
        <taxon>Naegleria</taxon>
    </lineage>
</organism>
<evidence type="ECO:0000313" key="4">
    <source>
        <dbReference type="Proteomes" id="UP000006671"/>
    </source>
</evidence>
<evidence type="ECO:0000256" key="2">
    <source>
        <dbReference type="SAM" id="Phobius"/>
    </source>
</evidence>
<dbReference type="Proteomes" id="UP000006671">
    <property type="component" value="Unassembled WGS sequence"/>
</dbReference>
<dbReference type="GeneID" id="8854675"/>
<proteinExistence type="predicted"/>
<keyword evidence="2" id="KW-1133">Transmembrane helix</keyword>
<keyword evidence="4" id="KW-1185">Reference proteome</keyword>
<dbReference type="OMA" id="GRNIKNW"/>
<dbReference type="RefSeq" id="XP_002672995.1">
    <property type="nucleotide sequence ID" value="XM_002672949.1"/>
</dbReference>
<feature type="region of interest" description="Disordered" evidence="1">
    <location>
        <begin position="1"/>
        <end position="34"/>
    </location>
</feature>
<feature type="compositionally biased region" description="Acidic residues" evidence="1">
    <location>
        <begin position="752"/>
        <end position="775"/>
    </location>
</feature>